<dbReference type="EMBL" id="ANBP01000011">
    <property type="protein sequence ID" value="KAB7756869.1"/>
    <property type="molecule type" value="Genomic_DNA"/>
</dbReference>
<evidence type="ECO:0000313" key="6">
    <source>
        <dbReference type="EMBL" id="KAB7756869.1"/>
    </source>
</evidence>
<dbReference type="AlphaFoldDB" id="A0A5N5V8N1"/>
<keyword evidence="7" id="KW-1185">Reference proteome</keyword>
<dbReference type="Pfam" id="PF16925">
    <property type="entry name" value="TetR_C_13"/>
    <property type="match status" value="1"/>
</dbReference>
<organism evidence="6 7">
    <name type="scientific">Mycolicibacterium phlei DSM 43239 = CCUG 21000</name>
    <dbReference type="NCBI Taxonomy" id="1226750"/>
    <lineage>
        <taxon>Bacteria</taxon>
        <taxon>Bacillati</taxon>
        <taxon>Actinomycetota</taxon>
        <taxon>Actinomycetes</taxon>
        <taxon>Mycobacteriales</taxon>
        <taxon>Mycobacteriaceae</taxon>
        <taxon>Mycolicibacterium</taxon>
    </lineage>
</organism>
<proteinExistence type="predicted"/>
<dbReference type="InterPro" id="IPR011075">
    <property type="entry name" value="TetR_C"/>
</dbReference>
<feature type="DNA-binding region" description="H-T-H motif" evidence="4">
    <location>
        <begin position="31"/>
        <end position="50"/>
    </location>
</feature>
<dbReference type="Gene3D" id="1.10.357.10">
    <property type="entry name" value="Tetracycline Repressor, domain 2"/>
    <property type="match status" value="1"/>
</dbReference>
<evidence type="ECO:0000256" key="1">
    <source>
        <dbReference type="ARBA" id="ARBA00023015"/>
    </source>
</evidence>
<evidence type="ECO:0000256" key="3">
    <source>
        <dbReference type="ARBA" id="ARBA00023163"/>
    </source>
</evidence>
<evidence type="ECO:0000256" key="4">
    <source>
        <dbReference type="PROSITE-ProRule" id="PRU00335"/>
    </source>
</evidence>
<dbReference type="SUPFAM" id="SSF46689">
    <property type="entry name" value="Homeodomain-like"/>
    <property type="match status" value="1"/>
</dbReference>
<accession>A0A5N5V8N1</accession>
<dbReference type="GeneID" id="74302393"/>
<sequence length="198" mass="21456">MARGRPRTFDRDEALRRAMEVFWEHGYESTSISDLTAAMGINAPSLYGAFGSKEELFREAVAHYNATEGAPLDAALRDLPTARESIAEVLRHNANVFAAADRPSGCMIVLSACTDRSQTVHDHLADRRLDLERSFAERIERGIADGDVPAGADVARVAAFYNTVNHGMAIQARDGADRAKLSAIAESAIAAWDVLVSP</sequence>
<keyword evidence="2 4" id="KW-0238">DNA-binding</keyword>
<dbReference type="InterPro" id="IPR001647">
    <property type="entry name" value="HTH_TetR"/>
</dbReference>
<evidence type="ECO:0000256" key="2">
    <source>
        <dbReference type="ARBA" id="ARBA00023125"/>
    </source>
</evidence>
<protein>
    <submittedName>
        <fullName evidence="6">TetR family transcriptional regulator</fullName>
    </submittedName>
</protein>
<dbReference type="PANTHER" id="PTHR47506:SF1">
    <property type="entry name" value="HTH-TYPE TRANSCRIPTIONAL REGULATOR YJDC"/>
    <property type="match status" value="1"/>
</dbReference>
<comment type="caution">
    <text evidence="6">The sequence shown here is derived from an EMBL/GenBank/DDBJ whole genome shotgun (WGS) entry which is preliminary data.</text>
</comment>
<dbReference type="GO" id="GO:0003677">
    <property type="term" value="F:DNA binding"/>
    <property type="evidence" value="ECO:0007669"/>
    <property type="project" value="UniProtKB-UniRule"/>
</dbReference>
<evidence type="ECO:0000259" key="5">
    <source>
        <dbReference type="PROSITE" id="PS50977"/>
    </source>
</evidence>
<reference evidence="6 7" key="1">
    <citation type="submission" date="2012-10" db="EMBL/GenBank/DDBJ databases">
        <title>The draft sequence of the Mycobacterium pheli genome.</title>
        <authorList>
            <person name="Pettersson B.M.F."/>
            <person name="Das S."/>
            <person name="Dasgupta S."/>
            <person name="Bhattacharya A."/>
            <person name="Kirsebom L.A."/>
        </authorList>
    </citation>
    <scope>NUCLEOTIDE SEQUENCE [LARGE SCALE GENOMIC DNA]</scope>
    <source>
        <strain evidence="6 7">CCUG 21000</strain>
    </source>
</reference>
<keyword evidence="1" id="KW-0805">Transcription regulation</keyword>
<dbReference type="PRINTS" id="PR00455">
    <property type="entry name" value="HTHTETR"/>
</dbReference>
<dbReference type="InterPro" id="IPR023772">
    <property type="entry name" value="DNA-bd_HTH_TetR-type_CS"/>
</dbReference>
<dbReference type="Proteomes" id="UP000325690">
    <property type="component" value="Unassembled WGS sequence"/>
</dbReference>
<feature type="domain" description="HTH tetR-type" evidence="5">
    <location>
        <begin position="8"/>
        <end position="68"/>
    </location>
</feature>
<dbReference type="PROSITE" id="PS50977">
    <property type="entry name" value="HTH_TETR_2"/>
    <property type="match status" value="1"/>
</dbReference>
<dbReference type="RefSeq" id="WP_003889204.1">
    <property type="nucleotide sequence ID" value="NZ_ANBO01000007.1"/>
</dbReference>
<dbReference type="SUPFAM" id="SSF48498">
    <property type="entry name" value="Tetracyclin repressor-like, C-terminal domain"/>
    <property type="match status" value="1"/>
</dbReference>
<dbReference type="Pfam" id="PF00440">
    <property type="entry name" value="TetR_N"/>
    <property type="match status" value="1"/>
</dbReference>
<dbReference type="Gene3D" id="1.10.10.60">
    <property type="entry name" value="Homeodomain-like"/>
    <property type="match status" value="1"/>
</dbReference>
<dbReference type="PANTHER" id="PTHR47506">
    <property type="entry name" value="TRANSCRIPTIONAL REGULATORY PROTEIN"/>
    <property type="match status" value="1"/>
</dbReference>
<evidence type="ECO:0000313" key="7">
    <source>
        <dbReference type="Proteomes" id="UP000325690"/>
    </source>
</evidence>
<gene>
    <name evidence="6" type="ORF">MPHL21000_09645</name>
</gene>
<dbReference type="InterPro" id="IPR036271">
    <property type="entry name" value="Tet_transcr_reg_TetR-rel_C_sf"/>
</dbReference>
<dbReference type="PROSITE" id="PS01081">
    <property type="entry name" value="HTH_TETR_1"/>
    <property type="match status" value="1"/>
</dbReference>
<keyword evidence="3" id="KW-0804">Transcription</keyword>
<dbReference type="InterPro" id="IPR009057">
    <property type="entry name" value="Homeodomain-like_sf"/>
</dbReference>
<name>A0A5N5V8N1_MYCPH</name>